<feature type="domain" description="Resolvase/invertase-type recombinase catalytic" evidence="6">
    <location>
        <begin position="2"/>
        <end position="147"/>
    </location>
</feature>
<dbReference type="RefSeq" id="WP_137329661.1">
    <property type="nucleotide sequence ID" value="NZ_CP040058.1"/>
</dbReference>
<evidence type="ECO:0000256" key="1">
    <source>
        <dbReference type="ARBA" id="ARBA00022908"/>
    </source>
</evidence>
<dbReference type="PROSITE" id="PS51736">
    <property type="entry name" value="RECOMBINASES_3"/>
    <property type="match status" value="1"/>
</dbReference>
<name>A0A4V1EGK8_9FIRM</name>
<dbReference type="GO" id="GO:0000150">
    <property type="term" value="F:DNA strand exchange activity"/>
    <property type="evidence" value="ECO:0007669"/>
    <property type="project" value="InterPro"/>
</dbReference>
<dbReference type="GO" id="GO:0015074">
    <property type="term" value="P:DNA integration"/>
    <property type="evidence" value="ECO:0007669"/>
    <property type="project" value="UniProtKB-KW"/>
</dbReference>
<accession>A0A4V1EGK8</accession>
<dbReference type="CDD" id="cd03768">
    <property type="entry name" value="SR_ResInv"/>
    <property type="match status" value="1"/>
</dbReference>
<dbReference type="SMART" id="SM00857">
    <property type="entry name" value="Resolvase"/>
    <property type="match status" value="1"/>
</dbReference>
<dbReference type="PANTHER" id="PTHR30461:SF2">
    <property type="entry name" value="SERINE RECOMBINASE PINE-RELATED"/>
    <property type="match status" value="1"/>
</dbReference>
<keyword evidence="2" id="KW-0238">DNA-binding</keyword>
<dbReference type="InterPro" id="IPR006119">
    <property type="entry name" value="Resolv_N"/>
</dbReference>
<evidence type="ECO:0000256" key="2">
    <source>
        <dbReference type="ARBA" id="ARBA00023125"/>
    </source>
</evidence>
<reference evidence="7 8" key="1">
    <citation type="submission" date="2019-05" db="EMBL/GenBank/DDBJ databases">
        <title>Complete genome sequencing of Anaerostipes rhamnosivorans.</title>
        <authorList>
            <person name="Bui T.P.N."/>
            <person name="de Vos W.M."/>
        </authorList>
    </citation>
    <scope>NUCLEOTIDE SEQUENCE [LARGE SCALE GENOMIC DNA]</scope>
    <source>
        <strain evidence="7 8">1y2</strain>
    </source>
</reference>
<evidence type="ECO:0000313" key="8">
    <source>
        <dbReference type="Proteomes" id="UP000298653"/>
    </source>
</evidence>
<evidence type="ECO:0000256" key="5">
    <source>
        <dbReference type="PROSITE-ProRule" id="PRU10137"/>
    </source>
</evidence>
<dbReference type="Pfam" id="PF00239">
    <property type="entry name" value="Resolvase"/>
    <property type="match status" value="1"/>
</dbReference>
<evidence type="ECO:0000313" key="7">
    <source>
        <dbReference type="EMBL" id="QCP36430.1"/>
    </source>
</evidence>
<dbReference type="Proteomes" id="UP000298653">
    <property type="component" value="Chromosome"/>
</dbReference>
<gene>
    <name evidence="7" type="ORF">AR1Y2_2976</name>
</gene>
<dbReference type="EMBL" id="CP040058">
    <property type="protein sequence ID" value="QCP36430.1"/>
    <property type="molecule type" value="Genomic_DNA"/>
</dbReference>
<sequence length="201" mass="23641">MKKYGYVRVSTRDQNIDRQMSAMQKAGLEKERIYIDKLSGKDFNRPRYQRLIKRLAAGDELYIKSIDRLGRNYDEIIEQWRYLTKTKDVDIIVLDFPLLDTRNQVNGITGKFIADLVLQILSYVAQIERENIHQRQMEGIKEAKAKGTRFGRPKNALPDGFKEVYDLWKSEQISQREAGKMLNSNHVTFGRWVKRVENGRK</sequence>
<proteinExistence type="predicted"/>
<organism evidence="7 8">
    <name type="scientific">Anaerostipes rhamnosivorans</name>
    <dbReference type="NCBI Taxonomy" id="1229621"/>
    <lineage>
        <taxon>Bacteria</taxon>
        <taxon>Bacillati</taxon>
        <taxon>Bacillota</taxon>
        <taxon>Clostridia</taxon>
        <taxon>Lachnospirales</taxon>
        <taxon>Lachnospiraceae</taxon>
        <taxon>Anaerostipes</taxon>
    </lineage>
</organism>
<dbReference type="PANTHER" id="PTHR30461">
    <property type="entry name" value="DNA-INVERTASE FROM LAMBDOID PROPHAGE"/>
    <property type="match status" value="1"/>
</dbReference>
<dbReference type="PROSITE" id="PS00397">
    <property type="entry name" value="RECOMBINASES_1"/>
    <property type="match status" value="1"/>
</dbReference>
<keyword evidence="3" id="KW-0233">DNA recombination</keyword>
<keyword evidence="8" id="KW-1185">Reference proteome</keyword>
<dbReference type="GO" id="GO:0003677">
    <property type="term" value="F:DNA binding"/>
    <property type="evidence" value="ECO:0007669"/>
    <property type="project" value="UniProtKB-KW"/>
</dbReference>
<evidence type="ECO:0000256" key="4">
    <source>
        <dbReference type="PIRSR" id="PIRSR606118-50"/>
    </source>
</evidence>
<dbReference type="SUPFAM" id="SSF53041">
    <property type="entry name" value="Resolvase-like"/>
    <property type="match status" value="1"/>
</dbReference>
<keyword evidence="1" id="KW-0229">DNA integration</keyword>
<evidence type="ECO:0000256" key="3">
    <source>
        <dbReference type="ARBA" id="ARBA00023172"/>
    </source>
</evidence>
<dbReference type="KEGG" id="arf:AR1Y2_2976"/>
<dbReference type="AlphaFoldDB" id="A0A4V1EGK8"/>
<dbReference type="Gene3D" id="3.40.50.1390">
    <property type="entry name" value="Resolvase, N-terminal catalytic domain"/>
    <property type="match status" value="1"/>
</dbReference>
<dbReference type="InterPro" id="IPR036162">
    <property type="entry name" value="Resolvase-like_N_sf"/>
</dbReference>
<evidence type="ECO:0000259" key="6">
    <source>
        <dbReference type="PROSITE" id="PS51736"/>
    </source>
</evidence>
<feature type="active site" description="O-(5'-phospho-DNA)-serine intermediate" evidence="4 5">
    <location>
        <position position="10"/>
    </location>
</feature>
<dbReference type="OrthoDB" id="9797501at2"/>
<dbReference type="InterPro" id="IPR050639">
    <property type="entry name" value="SSR_resolvase"/>
</dbReference>
<protein>
    <submittedName>
        <fullName evidence="7">Putative site-specific serine recombinase-resolvase family protein</fullName>
    </submittedName>
</protein>
<dbReference type="InterPro" id="IPR006118">
    <property type="entry name" value="Recombinase_CS"/>
</dbReference>